<dbReference type="EMBL" id="CP017768">
    <property type="protein sequence ID" value="AUB60779.1"/>
    <property type="molecule type" value="Genomic_DNA"/>
</dbReference>
<accession>A0A2H4VBA3</accession>
<evidence type="ECO:0000313" key="2">
    <source>
        <dbReference type="EMBL" id="AUB55374.1"/>
    </source>
</evidence>
<evidence type="ECO:0000313" key="7">
    <source>
        <dbReference type="Proteomes" id="UP000591058"/>
    </source>
</evidence>
<dbReference type="Proteomes" id="UP000232806">
    <property type="component" value="Chromosome"/>
</dbReference>
<proteinExistence type="predicted"/>
<evidence type="ECO:0000313" key="5">
    <source>
        <dbReference type="Proteomes" id="UP000232631"/>
    </source>
</evidence>
<accession>A0A2H4VRP7</accession>
<keyword evidence="1" id="KW-1133">Transmembrane helix</keyword>
<keyword evidence="1" id="KW-0812">Transmembrane</keyword>
<evidence type="ECO:0000313" key="3">
    <source>
        <dbReference type="EMBL" id="AUB60779.1"/>
    </source>
</evidence>
<feature type="transmembrane region" description="Helical" evidence="1">
    <location>
        <begin position="41"/>
        <end position="65"/>
    </location>
</feature>
<protein>
    <submittedName>
        <fullName evidence="2">Uncharacterized protein</fullName>
    </submittedName>
</protein>
<dbReference type="Proteomes" id="UP000591058">
    <property type="component" value="Unassembled WGS sequence"/>
</dbReference>
<reference evidence="5 6" key="1">
    <citation type="submission" date="2016-10" db="EMBL/GenBank/DDBJ databases">
        <title>Comparative genomics between deep and shallow subseafloor isolates.</title>
        <authorList>
            <person name="Ishii S."/>
            <person name="Miller J.R."/>
            <person name="Sutton G."/>
            <person name="Suzuki S."/>
            <person name="Methe B."/>
            <person name="Inagaki F."/>
            <person name="Imachi H."/>
        </authorList>
    </citation>
    <scope>NUCLEOTIDE SEQUENCE [LARGE SCALE GENOMIC DNA]</scope>
    <source>
        <strain evidence="3 5">A8p</strain>
        <strain evidence="2 6">MO-MB1</strain>
    </source>
</reference>
<dbReference type="EMBL" id="JABBYL010000020">
    <property type="protein sequence ID" value="NMO09385.1"/>
    <property type="molecule type" value="Genomic_DNA"/>
</dbReference>
<keyword evidence="5" id="KW-1185">Reference proteome</keyword>
<sequence length="141" mass="15778">MLATSAIAARFLNGEVQELKNSFEKWAVKHLGNKVPSTESMVLYVISIGIFALDPGLVDGILLFVGMFGFFFNFIAAIMYSGAMDIFGYFLMAVAIIKLVKKYWGLDVVQMASDKLSKLKEIFTNEFGPIFDHLKEMFGLK</sequence>
<dbReference type="RefSeq" id="WP_100905354.1">
    <property type="nucleotide sequence ID" value="NZ_CP017766.1"/>
</dbReference>
<keyword evidence="1" id="KW-0472">Membrane</keyword>
<dbReference type="AlphaFoldDB" id="A0A2H4VBA3"/>
<dbReference type="Proteomes" id="UP000232631">
    <property type="component" value="Chromosome"/>
</dbReference>
<reference evidence="4 7" key="2">
    <citation type="submission" date="2020-04" db="EMBL/GenBank/DDBJ databases">
        <title>Draft genome of Methanobacterium subterraneum isolated from animal feces.</title>
        <authorList>
            <person name="Ouboter H.T."/>
            <person name="Berger S."/>
            <person name="Gungor E."/>
            <person name="Jetten M.S.M."/>
            <person name="Welte C.U."/>
        </authorList>
    </citation>
    <scope>NUCLEOTIDE SEQUENCE [LARGE SCALE GENOMIC DNA]</scope>
    <source>
        <strain evidence="4">HO_2020</strain>
    </source>
</reference>
<evidence type="ECO:0000256" key="1">
    <source>
        <dbReference type="SAM" id="Phobius"/>
    </source>
</evidence>
<organism evidence="2 6">
    <name type="scientific">Methanobacterium subterraneum</name>
    <dbReference type="NCBI Taxonomy" id="59277"/>
    <lineage>
        <taxon>Archaea</taxon>
        <taxon>Methanobacteriati</taxon>
        <taxon>Methanobacteriota</taxon>
        <taxon>Methanomada group</taxon>
        <taxon>Methanobacteria</taxon>
        <taxon>Methanobacteriales</taxon>
        <taxon>Methanobacteriaceae</taxon>
        <taxon>Methanobacterium</taxon>
    </lineage>
</organism>
<dbReference type="GeneID" id="35123268"/>
<feature type="transmembrane region" description="Helical" evidence="1">
    <location>
        <begin position="71"/>
        <end position="97"/>
    </location>
</feature>
<dbReference type="EMBL" id="CP017766">
    <property type="protein sequence ID" value="AUB55374.1"/>
    <property type="molecule type" value="Genomic_DNA"/>
</dbReference>
<name>A0A2H4VBA3_9EURY</name>
<evidence type="ECO:0000313" key="6">
    <source>
        <dbReference type="Proteomes" id="UP000232806"/>
    </source>
</evidence>
<gene>
    <name evidence="2" type="ORF">BK007_04640</name>
    <name evidence="3" type="ORF">BK009_08900</name>
    <name evidence="4" type="ORF">HG719_06010</name>
</gene>
<evidence type="ECO:0000313" key="4">
    <source>
        <dbReference type="EMBL" id="NMO09385.1"/>
    </source>
</evidence>
<dbReference type="KEGG" id="msub:BK009_08900"/>